<feature type="transmembrane region" description="Helical" evidence="1">
    <location>
        <begin position="260"/>
        <end position="279"/>
    </location>
</feature>
<dbReference type="GO" id="GO:0005886">
    <property type="term" value="C:plasma membrane"/>
    <property type="evidence" value="ECO:0007669"/>
    <property type="project" value="TreeGrafter"/>
</dbReference>
<evidence type="ECO:0000256" key="1">
    <source>
        <dbReference type="SAM" id="Phobius"/>
    </source>
</evidence>
<evidence type="ECO:0000259" key="2">
    <source>
        <dbReference type="Pfam" id="PF07670"/>
    </source>
</evidence>
<proteinExistence type="predicted"/>
<evidence type="ECO:0000313" key="4">
    <source>
        <dbReference type="Proteomes" id="UP000321513"/>
    </source>
</evidence>
<keyword evidence="1" id="KW-1133">Transmembrane helix</keyword>
<feature type="transmembrane region" description="Helical" evidence="1">
    <location>
        <begin position="132"/>
        <end position="153"/>
    </location>
</feature>
<dbReference type="EMBL" id="BJYT01000005">
    <property type="protein sequence ID" value="GEO09043.1"/>
    <property type="molecule type" value="Genomic_DNA"/>
</dbReference>
<dbReference type="InterPro" id="IPR011642">
    <property type="entry name" value="Gate_dom"/>
</dbReference>
<sequence>MALSRIWSAFIIIAVLVAASKAVFFGDSQIFSQMVVGKADDAYDSVRYLMIGSPTETGIKTKEGFAKYLSAFAYVAADSAHPANVIISDKVDNDSISILKGVEGKMAIFTYKSIQSRLVKKADGIIETCKSAVNICIGLIGIMALFMGFMSIAERAGGIRLLSRVIGPFFSRLFPGIPKGHPAHGHMMMNFSANLLGLDNAATPFGLKAMESLQEINPKKDVASDAQIMFLCLHAAGFNLIPVSVIAVRASMKSANPTDIFVPCMITTFVATIAAMIIVSYKQKINLLQPVVLAWVGGFSVLLVLLVVYLTSLDAQSVQTFSNVLSNGLILVIFLLIITAAVYKKIDVFDAFIDGAKGGFETSVRIIPYLVGMLAAVSLLRTSGTFDVVINGIKSFFAALGTDTRFVDALPTALIRPLSGGGARGMMVDAMKNFGADSFVGRLASIMQGASDTTFYVIAIYFGAVSIKNTRYAVGAMLIADLVGLLTAITLAYLFFGNI</sequence>
<keyword evidence="1" id="KW-0812">Transmembrane</keyword>
<keyword evidence="4" id="KW-1185">Reference proteome</keyword>
<keyword evidence="1" id="KW-0472">Membrane</keyword>
<evidence type="ECO:0000313" key="3">
    <source>
        <dbReference type="EMBL" id="GEO09043.1"/>
    </source>
</evidence>
<dbReference type="Proteomes" id="UP000321513">
    <property type="component" value="Unassembled WGS sequence"/>
</dbReference>
<feature type="transmembrane region" description="Helical" evidence="1">
    <location>
        <begin position="291"/>
        <end position="312"/>
    </location>
</feature>
<reference evidence="3 4" key="1">
    <citation type="submission" date="2019-07" db="EMBL/GenBank/DDBJ databases">
        <title>Whole genome shotgun sequence of Segetibacter aerophilus NBRC 106135.</title>
        <authorList>
            <person name="Hosoyama A."/>
            <person name="Uohara A."/>
            <person name="Ohji S."/>
            <person name="Ichikawa N."/>
        </authorList>
    </citation>
    <scope>NUCLEOTIDE SEQUENCE [LARGE SCALE GENOMIC DNA]</scope>
    <source>
        <strain evidence="3 4">NBRC 106135</strain>
    </source>
</reference>
<dbReference type="OrthoDB" id="9805623at2"/>
<accession>A0A512BAS1</accession>
<feature type="transmembrane region" description="Helical" evidence="1">
    <location>
        <begin position="228"/>
        <end position="248"/>
    </location>
</feature>
<feature type="domain" description="Nucleoside transporter/FeoB GTPase Gate" evidence="2">
    <location>
        <begin position="364"/>
        <end position="467"/>
    </location>
</feature>
<protein>
    <recommendedName>
        <fullName evidence="2">Nucleoside transporter/FeoB GTPase Gate domain-containing protein</fullName>
    </recommendedName>
</protein>
<feature type="transmembrane region" description="Helical" evidence="1">
    <location>
        <begin position="472"/>
        <end position="496"/>
    </location>
</feature>
<organism evidence="3 4">
    <name type="scientific">Segetibacter aerophilus</name>
    <dbReference type="NCBI Taxonomy" id="670293"/>
    <lineage>
        <taxon>Bacteria</taxon>
        <taxon>Pseudomonadati</taxon>
        <taxon>Bacteroidota</taxon>
        <taxon>Chitinophagia</taxon>
        <taxon>Chitinophagales</taxon>
        <taxon>Chitinophagaceae</taxon>
        <taxon>Segetibacter</taxon>
    </lineage>
</organism>
<dbReference type="PANTHER" id="PTHR35793">
    <property type="entry name" value="INNER MEMBRANE PROTEIN YJIG"/>
    <property type="match status" value="1"/>
</dbReference>
<feature type="transmembrane region" description="Helical" evidence="1">
    <location>
        <begin position="324"/>
        <end position="343"/>
    </location>
</feature>
<name>A0A512BAS1_9BACT</name>
<dbReference type="RefSeq" id="WP_147203170.1">
    <property type="nucleotide sequence ID" value="NZ_BJYT01000005.1"/>
</dbReference>
<comment type="caution">
    <text evidence="3">The sequence shown here is derived from an EMBL/GenBank/DDBJ whole genome shotgun (WGS) entry which is preliminary data.</text>
</comment>
<dbReference type="PANTHER" id="PTHR35793:SF2">
    <property type="entry name" value="INNER MEMBRANE PROTEIN YJIG"/>
    <property type="match status" value="1"/>
</dbReference>
<dbReference type="Pfam" id="PF07670">
    <property type="entry name" value="Gate"/>
    <property type="match status" value="2"/>
</dbReference>
<dbReference type="AlphaFoldDB" id="A0A512BAS1"/>
<gene>
    <name evidence="3" type="ORF">SAE01_15390</name>
</gene>
<feature type="domain" description="Nucleoside transporter/FeoB GTPase Gate" evidence="2">
    <location>
        <begin position="137"/>
        <end position="247"/>
    </location>
</feature>
<dbReference type="InterPro" id="IPR052549">
    <property type="entry name" value="SpmB"/>
</dbReference>